<keyword evidence="17" id="KW-1185">Reference proteome</keyword>
<evidence type="ECO:0000256" key="9">
    <source>
        <dbReference type="ARBA" id="ARBA00023136"/>
    </source>
</evidence>
<feature type="transmembrane region" description="Helical" evidence="11">
    <location>
        <begin position="555"/>
        <end position="576"/>
    </location>
</feature>
<name>A0ABV6A3D0_9PSEU</name>
<feature type="domain" description="Arabinosyltransferase C-terminal" evidence="14">
    <location>
        <begin position="770"/>
        <end position="872"/>
    </location>
</feature>
<dbReference type="Proteomes" id="UP001589693">
    <property type="component" value="Unassembled WGS sequence"/>
</dbReference>
<accession>A0ABV6A3D0</accession>
<feature type="transmembrane region" description="Helical" evidence="11">
    <location>
        <begin position="660"/>
        <end position="677"/>
    </location>
</feature>
<dbReference type="EMBL" id="JBHLZU010000018">
    <property type="protein sequence ID" value="MFB9906404.1"/>
    <property type="molecule type" value="Genomic_DNA"/>
</dbReference>
<feature type="transmembrane region" description="Helical" evidence="11">
    <location>
        <begin position="438"/>
        <end position="457"/>
    </location>
</feature>
<dbReference type="Pfam" id="PF17689">
    <property type="entry name" value="Arabino_trans_N"/>
    <property type="match status" value="1"/>
</dbReference>
<keyword evidence="7 11" id="KW-0812">Transmembrane</keyword>
<organism evidence="16 17">
    <name type="scientific">Allokutzneria oryzae</name>
    <dbReference type="NCBI Taxonomy" id="1378989"/>
    <lineage>
        <taxon>Bacteria</taxon>
        <taxon>Bacillati</taxon>
        <taxon>Actinomycetota</taxon>
        <taxon>Actinomycetes</taxon>
        <taxon>Pseudonocardiales</taxon>
        <taxon>Pseudonocardiaceae</taxon>
        <taxon>Allokutzneria</taxon>
    </lineage>
</organism>
<keyword evidence="10" id="KW-0961">Cell wall biogenesis/degradation</keyword>
<evidence type="ECO:0000256" key="7">
    <source>
        <dbReference type="ARBA" id="ARBA00022692"/>
    </source>
</evidence>
<evidence type="ECO:0000259" key="14">
    <source>
        <dbReference type="Pfam" id="PF14896"/>
    </source>
</evidence>
<dbReference type="InterPro" id="IPR032731">
    <property type="entry name" value="Arabino_trans_C"/>
</dbReference>
<proteinExistence type="inferred from homology"/>
<feature type="transmembrane region" description="Helical" evidence="11">
    <location>
        <begin position="202"/>
        <end position="223"/>
    </location>
</feature>
<feature type="domain" description="Arabinofuranosyltransferase central" evidence="13">
    <location>
        <begin position="196"/>
        <end position="626"/>
    </location>
</feature>
<dbReference type="Pfam" id="PF04602">
    <property type="entry name" value="Arabinose_trans"/>
    <property type="match status" value="1"/>
</dbReference>
<keyword evidence="6" id="KW-0808">Transferase</keyword>
<evidence type="ECO:0000256" key="11">
    <source>
        <dbReference type="SAM" id="Phobius"/>
    </source>
</evidence>
<evidence type="ECO:0000256" key="6">
    <source>
        <dbReference type="ARBA" id="ARBA00022679"/>
    </source>
</evidence>
<dbReference type="RefSeq" id="WP_377854658.1">
    <property type="nucleotide sequence ID" value="NZ_JBHLZU010000018.1"/>
</dbReference>
<feature type="transmembrane region" description="Helical" evidence="11">
    <location>
        <begin position="393"/>
        <end position="426"/>
    </location>
</feature>
<sequence>MLRRSFSSAWLLCAFSLVTLALAALLPLAPVVVQQPVLSWPQAGAAPRSTVVPLVPYRPLRMSATFPCATMDALDRSRFAADGQWADLLRTLPPSEGGNGDAGAERGLLARTKAGRVLISASGRTLVDEQRPTGSCTYRLEADQAGVTVLRDGEQLTRAEELLPPQVAMLETAAEGFPEAVGLLAELETDARFQSSPSPLKMALLVLHGLSLLGCAALCLLRYRQERRPTPGRLRLTWADLGVPALLVTWSVIGPVNDDDGWYLRHALNLPNVGYVGNYYHSFNAPEAPFLLSQYVLAGWASINTSMLWLRLLPTAIGIAVWFLLRWYLHIVLGPQRMLRRAYRVLPYLMGLALLVWWLPFNLTLRPESLVCLGVAATLALCAHARERGRLGVFAPAVVVASLTTLTTATGLLAWGPLLFSAPYLFRELQARPVAQRVAYGTALVASGTAAFSVLFADLRLSDLVETTRIHSWYWFVTPWFQEIERYRSLLYPGPLGNWAKRAAVLLTLLALGLAAVRWLTSRGRLDARQRMLLHCGGLVVFGMVTLAISPTKWVHHFGGLAVPATVLLAVTMLSVPIPATVRRAGPSLVAAAGAVLLTAVIFSGPNTWYAFSDWGQAFGDHTTVVDIYAPPEDLSQPLMRQVLDTQITHLGPVWLNSPLVWAAVLGVCLWLAARARKRQWVGVGTTRFLVLVQGVVVLLLLTVFVAAPIRQYPQWSIAKNNARSVTGTSCGLADDLTVPVAKLTDVMRGPDRPALHAGEEVRLTELLRGQPTFVDWPVSMAYPCVPVLPVTDGMATPSEYRLIASDMLAGSSSVAINEMVGGTQAFQRRVATFERIPVNVQHTERPRAPWGHLERVVYRHPPGRYTLSRTTRVESGLAGGPRLAQLDYVETRNGWLNEVRRESWRN</sequence>
<evidence type="ECO:0000256" key="3">
    <source>
        <dbReference type="ARBA" id="ARBA00008195"/>
    </source>
</evidence>
<comment type="similarity">
    <text evidence="3">Belongs to the emb family.</text>
</comment>
<gene>
    <name evidence="16" type="ORF">ACFFQA_20930</name>
</gene>
<evidence type="ECO:0000259" key="13">
    <source>
        <dbReference type="Pfam" id="PF04602"/>
    </source>
</evidence>
<evidence type="ECO:0000256" key="2">
    <source>
        <dbReference type="ARBA" id="ARBA00004651"/>
    </source>
</evidence>
<feature type="transmembrane region" description="Helical" evidence="11">
    <location>
        <begin position="689"/>
        <end position="710"/>
    </location>
</feature>
<dbReference type="InterPro" id="IPR007680">
    <property type="entry name" value="Arabino_trans_central"/>
</dbReference>
<evidence type="ECO:0000256" key="1">
    <source>
        <dbReference type="ARBA" id="ARBA00003001"/>
    </source>
</evidence>
<evidence type="ECO:0000256" key="5">
    <source>
        <dbReference type="ARBA" id="ARBA00022676"/>
    </source>
</evidence>
<feature type="signal peptide" evidence="12">
    <location>
        <begin position="1"/>
        <end position="23"/>
    </location>
</feature>
<feature type="transmembrane region" description="Helical" evidence="11">
    <location>
        <begin position="235"/>
        <end position="253"/>
    </location>
</feature>
<feature type="transmembrane region" description="Helical" evidence="11">
    <location>
        <begin position="588"/>
        <end position="605"/>
    </location>
</feature>
<dbReference type="InterPro" id="IPR040920">
    <property type="entry name" value="Arabino_trans_N"/>
</dbReference>
<comment type="caution">
    <text evidence="16">The sequence shown here is derived from an EMBL/GenBank/DDBJ whole genome shotgun (WGS) entry which is preliminary data.</text>
</comment>
<reference evidence="16 17" key="1">
    <citation type="submission" date="2024-09" db="EMBL/GenBank/DDBJ databases">
        <authorList>
            <person name="Sun Q."/>
            <person name="Mori K."/>
        </authorList>
    </citation>
    <scope>NUCLEOTIDE SEQUENCE [LARGE SCALE GENOMIC DNA]</scope>
    <source>
        <strain evidence="16 17">TBRC 7907</strain>
    </source>
</reference>
<keyword evidence="9 11" id="KW-0472">Membrane</keyword>
<comment type="function">
    <text evidence="1">Arabinosyl transferase responsible for the polymerization of arabinose into the arabinan of arabinogalactan.</text>
</comment>
<evidence type="ECO:0000256" key="10">
    <source>
        <dbReference type="ARBA" id="ARBA00023316"/>
    </source>
</evidence>
<feature type="transmembrane region" description="Helical" evidence="11">
    <location>
        <begin position="499"/>
        <end position="520"/>
    </location>
</feature>
<feature type="transmembrane region" description="Helical" evidence="11">
    <location>
        <begin position="532"/>
        <end position="549"/>
    </location>
</feature>
<keyword evidence="8 11" id="KW-1133">Transmembrane helix</keyword>
<dbReference type="Pfam" id="PF14896">
    <property type="entry name" value="Arabino_trans_C"/>
    <property type="match status" value="1"/>
</dbReference>
<comment type="subcellular location">
    <subcellularLocation>
        <location evidence="2">Cell membrane</location>
        <topology evidence="2">Multi-pass membrane protein</topology>
    </subcellularLocation>
</comment>
<dbReference type="Gene3D" id="3.40.190.160">
    <property type="match status" value="1"/>
</dbReference>
<evidence type="ECO:0000256" key="12">
    <source>
        <dbReference type="SAM" id="SignalP"/>
    </source>
</evidence>
<keyword evidence="4" id="KW-1003">Cell membrane</keyword>
<protein>
    <submittedName>
        <fullName evidence="16">Arabinosyltransferase domain-containing protein</fullName>
    </submittedName>
</protein>
<keyword evidence="12" id="KW-0732">Signal</keyword>
<evidence type="ECO:0000313" key="16">
    <source>
        <dbReference type="EMBL" id="MFB9906404.1"/>
    </source>
</evidence>
<feature type="transmembrane region" description="Helical" evidence="11">
    <location>
        <begin position="308"/>
        <end position="329"/>
    </location>
</feature>
<evidence type="ECO:0000256" key="8">
    <source>
        <dbReference type="ARBA" id="ARBA00022989"/>
    </source>
</evidence>
<feature type="domain" description="Arabinosyltransferas concanavalin like" evidence="15">
    <location>
        <begin position="37"/>
        <end position="175"/>
    </location>
</feature>
<dbReference type="InterPro" id="IPR027451">
    <property type="entry name" value="EmbABC_dom1"/>
</dbReference>
<evidence type="ECO:0000256" key="4">
    <source>
        <dbReference type="ARBA" id="ARBA00022475"/>
    </source>
</evidence>
<evidence type="ECO:0000313" key="17">
    <source>
        <dbReference type="Proteomes" id="UP001589693"/>
    </source>
</evidence>
<feature type="chain" id="PRO_5046948497" evidence="12">
    <location>
        <begin position="24"/>
        <end position="907"/>
    </location>
</feature>
<dbReference type="Gene3D" id="2.60.120.610">
    <property type="entry name" value="arabinofuranosyltransferase like domain"/>
    <property type="match status" value="1"/>
</dbReference>
<keyword evidence="5" id="KW-0328">Glycosyltransferase</keyword>
<feature type="transmembrane region" description="Helical" evidence="11">
    <location>
        <begin position="341"/>
        <end position="359"/>
    </location>
</feature>
<evidence type="ECO:0000259" key="15">
    <source>
        <dbReference type="Pfam" id="PF17689"/>
    </source>
</evidence>